<protein>
    <submittedName>
        <fullName evidence="2">Transcriptional regulator, Lrp/AsnC family</fullName>
    </submittedName>
</protein>
<evidence type="ECO:0000313" key="3">
    <source>
        <dbReference type="Proteomes" id="UP000002654"/>
    </source>
</evidence>
<dbReference type="eggNOG" id="arCOG01628">
    <property type="taxonomic scope" value="Archaea"/>
</dbReference>
<dbReference type="PATRIC" id="fig|768679.9.peg.1519"/>
<dbReference type="HOGENOM" id="CLU_049427_1_0_2"/>
<dbReference type="PANTHER" id="PTHR43413:SF1">
    <property type="entry name" value="SIROHEME DECARBOXYLASE NIRL SUBUNIT"/>
    <property type="match status" value="1"/>
</dbReference>
<dbReference type="RefSeq" id="WP_014127381.1">
    <property type="nucleotide sequence ID" value="NC_016070.1"/>
</dbReference>
<keyword evidence="3" id="KW-1185">Reference proteome</keyword>
<accession>G4RKN2</accession>
<name>G4RKN2_THETK</name>
<dbReference type="Pfam" id="PF17805">
    <property type="entry name" value="AsnC_trans_reg2"/>
    <property type="match status" value="2"/>
</dbReference>
<dbReference type="InterPro" id="IPR040523">
    <property type="entry name" value="AsnC_trans_reg2"/>
</dbReference>
<dbReference type="STRING" id="768679.TTX_1498"/>
<dbReference type="GeneID" id="11262379"/>
<feature type="domain" description="Siroheme decarboxylase AsnC-like ligand binding" evidence="1">
    <location>
        <begin position="10"/>
        <end position="85"/>
    </location>
</feature>
<dbReference type="KEGG" id="ttn:TTX_1498"/>
<sequence>MNYRAKRLEAALIGLAVPEELIDRVAGEINRDPMVSHNFQRDWRPYNVWYVTKASSKEELEGKVKTLADKWGLEYVILYSLKTYKLDVRFDLRRGISRSKLKRLPEDPPHVDALGIPREFFSKVKSIPLVREPFKGVADVLGKSVGETLDLLLQLIKLGVLRDFHATLDGERLGFRENAMVVLRRPECDRAADLDESTHVVLRNTVPGKWEYPCYFMVHAVDRKVIAESVARSFREGYDMLFSVRDLLGGSDMGKRIESVSD</sequence>
<dbReference type="Gene3D" id="3.30.70.3460">
    <property type="match status" value="2"/>
</dbReference>
<dbReference type="AlphaFoldDB" id="G4RKN2"/>
<evidence type="ECO:0000259" key="1">
    <source>
        <dbReference type="Pfam" id="PF17805"/>
    </source>
</evidence>
<dbReference type="Proteomes" id="UP000002654">
    <property type="component" value="Chromosome"/>
</dbReference>
<organism evidence="2 3">
    <name type="scientific">Thermoproteus tenax (strain ATCC 35583 / DSM 2078 / JCM 9277 / NBRC 100435 / Kra 1)</name>
    <dbReference type="NCBI Taxonomy" id="768679"/>
    <lineage>
        <taxon>Archaea</taxon>
        <taxon>Thermoproteota</taxon>
        <taxon>Thermoprotei</taxon>
        <taxon>Thermoproteales</taxon>
        <taxon>Thermoproteaceae</taxon>
        <taxon>Thermoproteus</taxon>
    </lineage>
</organism>
<proteinExistence type="predicted"/>
<feature type="domain" description="Siroheme decarboxylase AsnC-like ligand binding" evidence="1">
    <location>
        <begin position="172"/>
        <end position="232"/>
    </location>
</feature>
<evidence type="ECO:0000313" key="2">
    <source>
        <dbReference type="EMBL" id="CCC82127.1"/>
    </source>
</evidence>
<dbReference type="PaxDb" id="768679-TTX_1498"/>
<gene>
    <name evidence="2" type="ordered locus">TTX_1498</name>
</gene>
<dbReference type="InterPro" id="IPR050684">
    <property type="entry name" value="HTH-Siroheme_Decarb"/>
</dbReference>
<dbReference type="EMBL" id="FN869859">
    <property type="protein sequence ID" value="CCC82127.1"/>
    <property type="molecule type" value="Genomic_DNA"/>
</dbReference>
<dbReference type="PANTHER" id="PTHR43413">
    <property type="entry name" value="TRANSCRIPTIONAL REGULATOR, ASNC FAMILY"/>
    <property type="match status" value="1"/>
</dbReference>
<reference evidence="2 3" key="1">
    <citation type="journal article" date="2011" name="PLoS ONE">
        <title>The complete genome sequence of Thermoproteus tenax: a physiologically versatile member of the Crenarchaeota.</title>
        <authorList>
            <person name="Siebers B."/>
            <person name="Zaparty M."/>
            <person name="Raddatz G."/>
            <person name="Tjaden B."/>
            <person name="Albers S.V."/>
            <person name="Bell S.D."/>
            <person name="Blombach F."/>
            <person name="Kletzin A."/>
            <person name="Kyrpides N."/>
            <person name="Lanz C."/>
            <person name="Plagens A."/>
            <person name="Rampp M."/>
            <person name="Rosinus A."/>
            <person name="von Jan M."/>
            <person name="Makarova K.S."/>
            <person name="Klenk H.P."/>
            <person name="Schuster S.C."/>
            <person name="Hensel R."/>
        </authorList>
    </citation>
    <scope>NUCLEOTIDE SEQUENCE [LARGE SCALE GENOMIC DNA]</scope>
    <source>
        <strain evidence="3">ATCC 35583 / DSM 2078 / JCM 9277 / NBRC 100435 / Kra 1</strain>
    </source>
</reference>